<keyword evidence="3" id="KW-1185">Reference proteome</keyword>
<evidence type="ECO:0000313" key="3">
    <source>
        <dbReference type="Proteomes" id="UP000245639"/>
    </source>
</evidence>
<dbReference type="RefSeq" id="WP_116708967.1">
    <property type="nucleotide sequence ID" value="NZ_QEKW01000007.1"/>
</dbReference>
<dbReference type="AlphaFoldDB" id="A0A2U1F9V8"/>
<sequence length="172" mass="17613">MPLAEQGRDLWDRTAIAEGVALLDGVLSEAELGPLQVQAAIAAVHDDARSAEDPDRPRILGLYGALEVLAPSPVVTLNRVVALAMVEGPDAGLARLDVLAPSLAVHHRVDAVRAHLLGTPGRPRRGRGGLPARGTAHAERSGAALPGRPRGRPPVSGTAVTSGSGRAPSRGG</sequence>
<evidence type="ECO:0000256" key="1">
    <source>
        <dbReference type="SAM" id="MobiDB-lite"/>
    </source>
</evidence>
<comment type="caution">
    <text evidence="2">The sequence shown here is derived from an EMBL/GenBank/DDBJ whole genome shotgun (WGS) entry which is preliminary data.</text>
</comment>
<dbReference type="OrthoDB" id="9780299at2"/>
<feature type="compositionally biased region" description="Low complexity" evidence="1">
    <location>
        <begin position="130"/>
        <end position="157"/>
    </location>
</feature>
<dbReference type="Proteomes" id="UP000245639">
    <property type="component" value="Unassembled WGS sequence"/>
</dbReference>
<proteinExistence type="predicted"/>
<gene>
    <name evidence="2" type="ORF">C8D89_107145</name>
</gene>
<protein>
    <submittedName>
        <fullName evidence="2">Uncharacterized protein</fullName>
    </submittedName>
</protein>
<dbReference type="PANTHER" id="PTHR47756:SF2">
    <property type="entry name" value="BLL6612 PROTEIN"/>
    <property type="match status" value="1"/>
</dbReference>
<dbReference type="EMBL" id="QEKW01000007">
    <property type="protein sequence ID" value="PVZ08983.1"/>
    <property type="molecule type" value="Genomic_DNA"/>
</dbReference>
<feature type="region of interest" description="Disordered" evidence="1">
    <location>
        <begin position="117"/>
        <end position="172"/>
    </location>
</feature>
<evidence type="ECO:0000313" key="2">
    <source>
        <dbReference type="EMBL" id="PVZ08983.1"/>
    </source>
</evidence>
<reference evidence="2 3" key="1">
    <citation type="submission" date="2018-04" db="EMBL/GenBank/DDBJ databases">
        <title>Genomic Encyclopedia of Type Strains, Phase IV (KMG-IV): sequencing the most valuable type-strain genomes for metagenomic binning, comparative biology and taxonomic classification.</title>
        <authorList>
            <person name="Goeker M."/>
        </authorList>
    </citation>
    <scope>NUCLEOTIDE SEQUENCE [LARGE SCALE GENOMIC DNA]</scope>
    <source>
        <strain evidence="2 3">DSM 45771</strain>
    </source>
</reference>
<dbReference type="PANTHER" id="PTHR47756">
    <property type="entry name" value="BLL6612 PROTEIN-RELATED"/>
    <property type="match status" value="1"/>
</dbReference>
<name>A0A2U1F9V8_9PSEU</name>
<organism evidence="2 3">
    <name type="scientific">Actinomycetospora cinnamomea</name>
    <dbReference type="NCBI Taxonomy" id="663609"/>
    <lineage>
        <taxon>Bacteria</taxon>
        <taxon>Bacillati</taxon>
        <taxon>Actinomycetota</taxon>
        <taxon>Actinomycetes</taxon>
        <taxon>Pseudonocardiales</taxon>
        <taxon>Pseudonocardiaceae</taxon>
        <taxon>Actinomycetospora</taxon>
    </lineage>
</organism>
<accession>A0A2U1F9V8</accession>